<proteinExistence type="predicted"/>
<feature type="compositionally biased region" description="Acidic residues" evidence="1">
    <location>
        <begin position="66"/>
        <end position="92"/>
    </location>
</feature>
<keyword evidence="3" id="KW-1185">Reference proteome</keyword>
<evidence type="ECO:0000256" key="1">
    <source>
        <dbReference type="SAM" id="MobiDB-lite"/>
    </source>
</evidence>
<protein>
    <submittedName>
        <fullName evidence="2">Uncharacterized protein</fullName>
    </submittedName>
</protein>
<sequence>MFTNVRVTIRPQFSGDSFLFRTNFPHSETYLSVLSRVSSRDSAFSGTELTLQDDDESPLLMQQRPEDEDEEEDEQVILYEDEGEGEGAEEPVAEPVREFPTKTGGDKKKKKRKRKKLHHLVGSFLTRS</sequence>
<evidence type="ECO:0000313" key="2">
    <source>
        <dbReference type="EMBL" id="PVD20210.1"/>
    </source>
</evidence>
<dbReference type="EMBL" id="PZQS01000013">
    <property type="protein sequence ID" value="PVD20210.1"/>
    <property type="molecule type" value="Genomic_DNA"/>
</dbReference>
<gene>
    <name evidence="2" type="ORF">C0Q70_20706</name>
</gene>
<feature type="region of interest" description="Disordered" evidence="1">
    <location>
        <begin position="44"/>
        <end position="128"/>
    </location>
</feature>
<dbReference type="AlphaFoldDB" id="A0A2T7NGB9"/>
<organism evidence="2 3">
    <name type="scientific">Pomacea canaliculata</name>
    <name type="common">Golden apple snail</name>
    <dbReference type="NCBI Taxonomy" id="400727"/>
    <lineage>
        <taxon>Eukaryota</taxon>
        <taxon>Metazoa</taxon>
        <taxon>Spiralia</taxon>
        <taxon>Lophotrochozoa</taxon>
        <taxon>Mollusca</taxon>
        <taxon>Gastropoda</taxon>
        <taxon>Caenogastropoda</taxon>
        <taxon>Architaenioglossa</taxon>
        <taxon>Ampullarioidea</taxon>
        <taxon>Ampullariidae</taxon>
        <taxon>Pomacea</taxon>
    </lineage>
</organism>
<reference evidence="2 3" key="1">
    <citation type="submission" date="2018-04" db="EMBL/GenBank/DDBJ databases">
        <title>The genome of golden apple snail Pomacea canaliculata provides insight into stress tolerance and invasive adaptation.</title>
        <authorList>
            <person name="Liu C."/>
            <person name="Liu B."/>
            <person name="Ren Y."/>
            <person name="Zhang Y."/>
            <person name="Wang H."/>
            <person name="Li S."/>
            <person name="Jiang F."/>
            <person name="Yin L."/>
            <person name="Zhang G."/>
            <person name="Qian W."/>
            <person name="Fan W."/>
        </authorList>
    </citation>
    <scope>NUCLEOTIDE SEQUENCE [LARGE SCALE GENOMIC DNA]</scope>
    <source>
        <strain evidence="2">SZHN2017</strain>
        <tissue evidence="2">Muscle</tissue>
    </source>
</reference>
<feature type="compositionally biased region" description="Basic and acidic residues" evidence="1">
    <location>
        <begin position="95"/>
        <end position="106"/>
    </location>
</feature>
<evidence type="ECO:0000313" key="3">
    <source>
        <dbReference type="Proteomes" id="UP000245119"/>
    </source>
</evidence>
<feature type="compositionally biased region" description="Basic residues" evidence="1">
    <location>
        <begin position="107"/>
        <end position="119"/>
    </location>
</feature>
<accession>A0A2T7NGB9</accession>
<dbReference type="Proteomes" id="UP000245119">
    <property type="component" value="Linkage Group LG13"/>
</dbReference>
<comment type="caution">
    <text evidence="2">The sequence shown here is derived from an EMBL/GenBank/DDBJ whole genome shotgun (WGS) entry which is preliminary data.</text>
</comment>
<name>A0A2T7NGB9_POMCA</name>